<dbReference type="InterPro" id="IPR036152">
    <property type="entry name" value="Asp/glu_Ase-like_sf"/>
</dbReference>
<dbReference type="PIRSF" id="PIRSF500176">
    <property type="entry name" value="L_ASNase"/>
    <property type="match status" value="1"/>
</dbReference>
<dbReference type="Gene3D" id="3.40.50.1170">
    <property type="entry name" value="L-asparaginase, N-terminal domain"/>
    <property type="match status" value="1"/>
</dbReference>
<proteinExistence type="predicted"/>
<accession>A0A9W6ZSL5</accession>
<dbReference type="PIRSF" id="PIRSF001220">
    <property type="entry name" value="L-ASNase_gatD"/>
    <property type="match status" value="1"/>
</dbReference>
<evidence type="ECO:0000259" key="2">
    <source>
        <dbReference type="Pfam" id="PF00710"/>
    </source>
</evidence>
<dbReference type="AlphaFoldDB" id="A0A9W6ZSL5"/>
<feature type="domain" description="L-asparaginase N-terminal" evidence="2">
    <location>
        <begin position="3"/>
        <end position="147"/>
    </location>
</feature>
<dbReference type="Pfam" id="PF00710">
    <property type="entry name" value="Asparaginase"/>
    <property type="match status" value="1"/>
</dbReference>
<dbReference type="Proteomes" id="UP001162640">
    <property type="component" value="Unassembled WGS sequence"/>
</dbReference>
<comment type="caution">
    <text evidence="3">The sequence shown here is derived from an EMBL/GenBank/DDBJ whole genome shotgun (WGS) entry which is preliminary data.</text>
</comment>
<dbReference type="PROSITE" id="PS51732">
    <property type="entry name" value="ASN_GLN_ASE_3"/>
    <property type="match status" value="1"/>
</dbReference>
<evidence type="ECO:0000313" key="3">
    <source>
        <dbReference type="EMBL" id="GMH59909.1"/>
    </source>
</evidence>
<feature type="binding site" evidence="1">
    <location>
        <position position="53"/>
    </location>
    <ligand>
        <name>substrate</name>
    </ligand>
</feature>
<organism evidence="3 4">
    <name type="scientific">Triparma laevis f. inornata</name>
    <dbReference type="NCBI Taxonomy" id="1714386"/>
    <lineage>
        <taxon>Eukaryota</taxon>
        <taxon>Sar</taxon>
        <taxon>Stramenopiles</taxon>
        <taxon>Ochrophyta</taxon>
        <taxon>Bolidophyceae</taxon>
        <taxon>Parmales</taxon>
        <taxon>Triparmaceae</taxon>
        <taxon>Triparma</taxon>
    </lineage>
</organism>
<sequence length="172" mass="18888">MSILVLTTGGSMDKTYCGKASDFIVGPPMSSPILENAHCQLQIRSVEICKKDSLALTDEDREKCRKQCEQATDDKIVITHGTDTMWKTAQACNETAKRLSKTVVLCGAMMPAAFAQSDSGFNLGFATAAVQLLPPGAHVVMNGEIFSEPLKIYKDYDKNIFYKGEKDRDPNE</sequence>
<reference evidence="4" key="1">
    <citation type="journal article" date="2023" name="Commun. Biol.">
        <title>Genome analysis of Parmales, the sister group of diatoms, reveals the evolutionary specialization of diatoms from phago-mixotrophs to photoautotrophs.</title>
        <authorList>
            <person name="Ban H."/>
            <person name="Sato S."/>
            <person name="Yoshikawa S."/>
            <person name="Yamada K."/>
            <person name="Nakamura Y."/>
            <person name="Ichinomiya M."/>
            <person name="Sato N."/>
            <person name="Blanc-Mathieu R."/>
            <person name="Endo H."/>
            <person name="Kuwata A."/>
            <person name="Ogata H."/>
        </authorList>
    </citation>
    <scope>NUCLEOTIDE SEQUENCE [LARGE SCALE GENOMIC DNA]</scope>
</reference>
<feature type="binding site" evidence="1">
    <location>
        <begin position="82"/>
        <end position="83"/>
    </location>
    <ligand>
        <name>substrate</name>
    </ligand>
</feature>
<dbReference type="SUPFAM" id="SSF53774">
    <property type="entry name" value="Glutaminase/Asparaginase"/>
    <property type="match status" value="1"/>
</dbReference>
<dbReference type="GO" id="GO:0004067">
    <property type="term" value="F:asparaginase activity"/>
    <property type="evidence" value="ECO:0007669"/>
    <property type="project" value="UniProtKB-UniRule"/>
</dbReference>
<protein>
    <recommendedName>
        <fullName evidence="2">L-asparaginase N-terminal domain-containing protein</fullName>
    </recommendedName>
</protein>
<dbReference type="InterPro" id="IPR006034">
    <property type="entry name" value="Asparaginase/glutaminase-like"/>
</dbReference>
<evidence type="ECO:0000256" key="1">
    <source>
        <dbReference type="PIRSR" id="PIRSR001220-2"/>
    </source>
</evidence>
<dbReference type="InterPro" id="IPR037152">
    <property type="entry name" value="L-asparaginase_N_sf"/>
</dbReference>
<dbReference type="InterPro" id="IPR027474">
    <property type="entry name" value="L-asparaginase_N"/>
</dbReference>
<dbReference type="EMBL" id="BLQM01000074">
    <property type="protein sequence ID" value="GMH59909.1"/>
    <property type="molecule type" value="Genomic_DNA"/>
</dbReference>
<name>A0A9W6ZSL5_9STRA</name>
<evidence type="ECO:0000313" key="4">
    <source>
        <dbReference type="Proteomes" id="UP001162640"/>
    </source>
</evidence>
<dbReference type="PRINTS" id="PR00139">
    <property type="entry name" value="ASNGLNASE"/>
</dbReference>
<gene>
    <name evidence="3" type="ORF">TL16_g02926</name>
</gene>